<gene>
    <name evidence="1" type="ORF">BC936DRAFT_136893</name>
</gene>
<evidence type="ECO:0000313" key="1">
    <source>
        <dbReference type="EMBL" id="RUP43660.1"/>
    </source>
</evidence>
<keyword evidence="2" id="KW-1185">Reference proteome</keyword>
<dbReference type="EMBL" id="RBNI01010546">
    <property type="protein sequence ID" value="RUP43660.1"/>
    <property type="molecule type" value="Genomic_DNA"/>
</dbReference>
<accession>A0A433CYK0</accession>
<sequence length="104" mass="11172">MQIDMKPKNMNQIHRACTKSQIPVIVLTIKQFSNADHASSLTFWIFSALVSTKTSTQLHGFAVACILSNVHSSPLQGALGTHCEFHDDGHSGGAGRLNSDPVVA</sequence>
<reference evidence="1 2" key="1">
    <citation type="journal article" date="2018" name="New Phytol.">
        <title>Phylogenomics of Endogonaceae and evolution of mycorrhizas within Mucoromycota.</title>
        <authorList>
            <person name="Chang Y."/>
            <person name="Desiro A."/>
            <person name="Na H."/>
            <person name="Sandor L."/>
            <person name="Lipzen A."/>
            <person name="Clum A."/>
            <person name="Barry K."/>
            <person name="Grigoriev I.V."/>
            <person name="Martin F.M."/>
            <person name="Stajich J.E."/>
            <person name="Smith M.E."/>
            <person name="Bonito G."/>
            <person name="Spatafora J.W."/>
        </authorList>
    </citation>
    <scope>NUCLEOTIDE SEQUENCE [LARGE SCALE GENOMIC DNA]</scope>
    <source>
        <strain evidence="1 2">GMNB39</strain>
    </source>
</reference>
<proteinExistence type="predicted"/>
<comment type="caution">
    <text evidence="1">The sequence shown here is derived from an EMBL/GenBank/DDBJ whole genome shotgun (WGS) entry which is preliminary data.</text>
</comment>
<dbReference type="Proteomes" id="UP000268093">
    <property type="component" value="Unassembled WGS sequence"/>
</dbReference>
<protein>
    <submittedName>
        <fullName evidence="1">Uncharacterized protein</fullName>
    </submittedName>
</protein>
<dbReference type="AlphaFoldDB" id="A0A433CYK0"/>
<name>A0A433CYK0_9FUNG</name>
<evidence type="ECO:0000313" key="2">
    <source>
        <dbReference type="Proteomes" id="UP000268093"/>
    </source>
</evidence>
<organism evidence="1 2">
    <name type="scientific">Jimgerdemannia flammicorona</name>
    <dbReference type="NCBI Taxonomy" id="994334"/>
    <lineage>
        <taxon>Eukaryota</taxon>
        <taxon>Fungi</taxon>
        <taxon>Fungi incertae sedis</taxon>
        <taxon>Mucoromycota</taxon>
        <taxon>Mucoromycotina</taxon>
        <taxon>Endogonomycetes</taxon>
        <taxon>Endogonales</taxon>
        <taxon>Endogonaceae</taxon>
        <taxon>Jimgerdemannia</taxon>
    </lineage>
</organism>